<feature type="transmembrane region" description="Helical" evidence="7">
    <location>
        <begin position="54"/>
        <end position="73"/>
    </location>
</feature>
<feature type="transmembrane region" description="Helical" evidence="7">
    <location>
        <begin position="148"/>
        <end position="167"/>
    </location>
</feature>
<keyword evidence="4 7" id="KW-1133">Transmembrane helix</keyword>
<accession>A0A8J3EUP0</accession>
<evidence type="ECO:0000256" key="6">
    <source>
        <dbReference type="SAM" id="MobiDB-lite"/>
    </source>
</evidence>
<dbReference type="RefSeq" id="WP_130649006.1">
    <property type="nucleotide sequence ID" value="NZ_BMHA01000010.1"/>
</dbReference>
<dbReference type="PANTHER" id="PTHR23513:SF18">
    <property type="entry name" value="INTEGRAL MEMBRANE PROTEIN"/>
    <property type="match status" value="1"/>
</dbReference>
<reference evidence="8" key="2">
    <citation type="submission" date="2020-09" db="EMBL/GenBank/DDBJ databases">
        <authorList>
            <person name="Sun Q."/>
            <person name="Zhou Y."/>
        </authorList>
    </citation>
    <scope>NUCLEOTIDE SEQUENCE</scope>
    <source>
        <strain evidence="8">CGMCC 1.14988</strain>
    </source>
</reference>
<evidence type="ECO:0000313" key="8">
    <source>
        <dbReference type="EMBL" id="GGI08084.1"/>
    </source>
</evidence>
<feature type="transmembrane region" description="Helical" evidence="7">
    <location>
        <begin position="109"/>
        <end position="127"/>
    </location>
</feature>
<dbReference type="PANTHER" id="PTHR23513">
    <property type="entry name" value="INTEGRAL MEMBRANE EFFLUX PROTEIN-RELATED"/>
    <property type="match status" value="1"/>
</dbReference>
<evidence type="ECO:0008006" key="10">
    <source>
        <dbReference type="Google" id="ProtNLM"/>
    </source>
</evidence>
<dbReference type="Gene3D" id="1.20.1250.20">
    <property type="entry name" value="MFS general substrate transporter like domains"/>
    <property type="match status" value="1"/>
</dbReference>
<name>A0A8J3EUP0_9ACTN</name>
<keyword evidence="9" id="KW-1185">Reference proteome</keyword>
<feature type="transmembrane region" description="Helical" evidence="7">
    <location>
        <begin position="224"/>
        <end position="247"/>
    </location>
</feature>
<protein>
    <recommendedName>
        <fullName evidence="10">MFS transporter</fullName>
    </recommendedName>
</protein>
<evidence type="ECO:0000256" key="2">
    <source>
        <dbReference type="ARBA" id="ARBA00022475"/>
    </source>
</evidence>
<dbReference type="AlphaFoldDB" id="A0A8J3EUP0"/>
<dbReference type="InterPro" id="IPR036259">
    <property type="entry name" value="MFS_trans_sf"/>
</dbReference>
<feature type="transmembrane region" description="Helical" evidence="7">
    <location>
        <begin position="253"/>
        <end position="275"/>
    </location>
</feature>
<reference evidence="8" key="1">
    <citation type="journal article" date="2014" name="Int. J. Syst. Evol. Microbiol.">
        <title>Complete genome sequence of Corynebacterium casei LMG S-19264T (=DSM 44701T), isolated from a smear-ripened cheese.</title>
        <authorList>
            <consortium name="US DOE Joint Genome Institute (JGI-PGF)"/>
            <person name="Walter F."/>
            <person name="Albersmeier A."/>
            <person name="Kalinowski J."/>
            <person name="Ruckert C."/>
        </authorList>
    </citation>
    <scope>NUCLEOTIDE SEQUENCE</scope>
    <source>
        <strain evidence="8">CGMCC 1.14988</strain>
    </source>
</reference>
<dbReference type="Proteomes" id="UP000650511">
    <property type="component" value="Unassembled WGS sequence"/>
</dbReference>
<feature type="transmembrane region" description="Helical" evidence="7">
    <location>
        <begin position="85"/>
        <end position="103"/>
    </location>
</feature>
<dbReference type="EMBL" id="BMHA01000010">
    <property type="protein sequence ID" value="GGI08084.1"/>
    <property type="molecule type" value="Genomic_DNA"/>
</dbReference>
<evidence type="ECO:0000313" key="9">
    <source>
        <dbReference type="Proteomes" id="UP000650511"/>
    </source>
</evidence>
<organism evidence="8 9">
    <name type="scientific">Egicoccus halophilus</name>
    <dbReference type="NCBI Taxonomy" id="1670830"/>
    <lineage>
        <taxon>Bacteria</taxon>
        <taxon>Bacillati</taxon>
        <taxon>Actinomycetota</taxon>
        <taxon>Nitriliruptoria</taxon>
        <taxon>Egicoccales</taxon>
        <taxon>Egicoccaceae</taxon>
        <taxon>Egicoccus</taxon>
    </lineage>
</organism>
<evidence type="ECO:0000256" key="3">
    <source>
        <dbReference type="ARBA" id="ARBA00022692"/>
    </source>
</evidence>
<proteinExistence type="predicted"/>
<evidence type="ECO:0000256" key="1">
    <source>
        <dbReference type="ARBA" id="ARBA00004651"/>
    </source>
</evidence>
<feature type="transmembrane region" description="Helical" evidence="7">
    <location>
        <begin position="350"/>
        <end position="367"/>
    </location>
</feature>
<feature type="region of interest" description="Disordered" evidence="6">
    <location>
        <begin position="402"/>
        <end position="438"/>
    </location>
</feature>
<keyword evidence="2" id="KW-1003">Cell membrane</keyword>
<evidence type="ECO:0000256" key="5">
    <source>
        <dbReference type="ARBA" id="ARBA00023136"/>
    </source>
</evidence>
<keyword evidence="3 7" id="KW-0812">Transmembrane</keyword>
<dbReference type="SUPFAM" id="SSF103473">
    <property type="entry name" value="MFS general substrate transporter"/>
    <property type="match status" value="1"/>
</dbReference>
<dbReference type="OrthoDB" id="5170137at2"/>
<evidence type="ECO:0000256" key="4">
    <source>
        <dbReference type="ARBA" id="ARBA00022989"/>
    </source>
</evidence>
<sequence length="438" mass="45362">MTRRVRRLFETGGEGFRDLAFVQVASTMHDTLVAVGLAGTLFFGVPSTEARTNVALYLLLTVAPFAVIGPVLGRTLRRSPLAVRTALVVAAAGRGVLAALVALDPTGWWLFPAAFGLLLLSRVHAITRHALLPIALDSRHALVAANGRLAWIGTLAGGVAGALGALVLWLAGAWAALGLASLAAFVAAWLGRRLPDPEPDLVALPPEAGEVPRHKRHLPPSVRAAQLSTAVVRGLNGFLLLLLAFAFHQQQDAWLDFGALLAAGGAGFALASLTAPVLERRLREEPMVVAALAVEAAAAFLAGQAFGLLTGAVLALAAGFAWGTAKLAFDGLLQGSVEAERRGVAFTRSETMFAIAWVVGAVIPTAIPLPTGFYLAVAGFVALTAQVLYVGRLVGVSTDRENAAADDDGTVDDDAPDEDLAGESTADGMPGMNTATET</sequence>
<keyword evidence="5 7" id="KW-0472">Membrane</keyword>
<gene>
    <name evidence="8" type="ORF">GCM10011354_27330</name>
</gene>
<feature type="transmembrane region" description="Helical" evidence="7">
    <location>
        <begin position="20"/>
        <end position="42"/>
    </location>
</feature>
<feature type="transmembrane region" description="Helical" evidence="7">
    <location>
        <begin position="173"/>
        <end position="191"/>
    </location>
</feature>
<comment type="subcellular location">
    <subcellularLocation>
        <location evidence="1">Cell membrane</location>
        <topology evidence="1">Multi-pass membrane protein</topology>
    </subcellularLocation>
</comment>
<comment type="caution">
    <text evidence="8">The sequence shown here is derived from an EMBL/GenBank/DDBJ whole genome shotgun (WGS) entry which is preliminary data.</text>
</comment>
<evidence type="ECO:0000256" key="7">
    <source>
        <dbReference type="SAM" id="Phobius"/>
    </source>
</evidence>
<dbReference type="GO" id="GO:0005886">
    <property type="term" value="C:plasma membrane"/>
    <property type="evidence" value="ECO:0007669"/>
    <property type="project" value="UniProtKB-SubCell"/>
</dbReference>
<feature type="compositionally biased region" description="Acidic residues" evidence="6">
    <location>
        <begin position="404"/>
        <end position="421"/>
    </location>
</feature>